<proteinExistence type="predicted"/>
<keyword evidence="2" id="KW-0812">Transmembrane</keyword>
<protein>
    <recommendedName>
        <fullName evidence="5">Translocation and assembly module TamB C-terminal domain-containing protein</fullName>
    </recommendedName>
</protein>
<reference evidence="6 7" key="1">
    <citation type="submission" date="2020-04" db="EMBL/GenBank/DDBJ databases">
        <title>Pseudoalteromonas caenipelagi sp. nov., isolated from a tidal flat.</title>
        <authorList>
            <person name="Park S."/>
            <person name="Yoon J.-H."/>
        </authorList>
    </citation>
    <scope>NUCLEOTIDE SEQUENCE [LARGE SCALE GENOMIC DNA]</scope>
    <source>
        <strain evidence="6 7">JBTF-M23</strain>
    </source>
</reference>
<keyword evidence="7" id="KW-1185">Reference proteome</keyword>
<dbReference type="GO" id="GO:0005886">
    <property type="term" value="C:plasma membrane"/>
    <property type="evidence" value="ECO:0007669"/>
    <property type="project" value="InterPro"/>
</dbReference>
<dbReference type="EMBL" id="JABBPG010000003">
    <property type="protein sequence ID" value="NOU50665.1"/>
    <property type="molecule type" value="Genomic_DNA"/>
</dbReference>
<evidence type="ECO:0000256" key="1">
    <source>
        <dbReference type="ARBA" id="ARBA00004167"/>
    </source>
</evidence>
<keyword evidence="3" id="KW-1133">Transmembrane helix</keyword>
<evidence type="ECO:0000256" key="3">
    <source>
        <dbReference type="ARBA" id="ARBA00022989"/>
    </source>
</evidence>
<sequence length="1239" mass="134275">MLLFARFKKVLISIAAVVVVLFCILATAPGHQLIVFFANKSVAGLNVELGKGRLLSGTPIELDYQSEQLSFSAQELTVSLHWFSCATICLDIAAQKLHARVNTTANPEPSEKELEQQDSMLQAPVHIGLNSFFVEEIDATINAQQVLLSQLQSSLSWREEHLTIDSLALSKGKLSLPEQPKQPAELITSIPAVELNVPTIPLDIVAKDLFVKKFEVVQGVQTTVLDNISVQTQVNSEKATWRVLASTMLNKAITHTDIQEITLNSQGSIVWSDIWQVQTSNTLEAARNQLTLNAVGPLSQLQVILTTTGGYESGFEGSFNLTQDNWPFQAKLEAQQLKFANWFHPPFEFLAVNQVELNAIGTLNNYAIQIGVEGTTAPDGPFAISSKLQGSLVGVSMTNTQLQWQDTLANLSAQLGWESGLSGNLDAQINKIPMSLLPADYENAQLGAKIAADLALNNDLWHANVGRLELNGQLFGKPLSAIAKLSINQDLQGKLSQLSLDYGASKVAMSGELGKQLSLNGQIKIEHTADLLLPADITMRGDITISGAHQTPKVALTTHVSDIKYESLLLKDALLDLTLDSALNWETNASLRAQNIQHAKLNVQDVDISLQGDLSKHALQITSEGDVEADIIAQGAWVGQQWRGQLSEARLGYLNNKIMLIEPAKMAASQANAQLDKQCWKFQGSRACISAKHDFSTNQGLADIEISQLLLKDVNPWLGDVATLQGLAKGALSLDWLSGQLNHADGQLHLQQVKVATTEGEQTHVLPIENLNTKLTSTRELASIDWQVNSSMLGRLKGLIEVPLTGQSQPKASLEIVHMSLEPLSAVLSKSLKQAIALSGDIIGQVTLAGDLRSPTINGQINVRDLALTSSISPVAIESSSLDIELNDRQAIVLGKLQAQQGGTLSLGGELSWDGMPTASITAKGDDFLISPQPNVEVSISPDLKLEYREKRASLTGSLQIPFGRIEVEEMPVGVVQVSEDQIIVDEKYRQQSRSPIAYDIDLDVTVGDDFRVKAFGLDSYIAGQLDVTKLPASPLLASGELSLQEGRYRAFGQDLLIKTGVIGFNGALDRPYLNVRAIRNPEVTANDVEAGVELAGSISAPRFSIYSQPAMDQSQALAYLLNGEPLGEGENSNSTILTQLLLSQGLNRSEGLVSKTGEKLGFKDVSLGARGSGESTKVEVSGYLTPNVQVSYRVGVFDSLSEVAVRYRVFSKLYVEATSGLYDSIDLLYKFDWDPDSQ</sequence>
<dbReference type="GO" id="GO:0097347">
    <property type="term" value="C:TAM protein secretion complex"/>
    <property type="evidence" value="ECO:0007669"/>
    <property type="project" value="TreeGrafter"/>
</dbReference>
<dbReference type="PANTHER" id="PTHR36985">
    <property type="entry name" value="TRANSLOCATION AND ASSEMBLY MODULE SUBUNIT TAMB"/>
    <property type="match status" value="1"/>
</dbReference>
<organism evidence="6 7">
    <name type="scientific">Pseudoalteromonas caenipelagi</name>
    <dbReference type="NCBI Taxonomy" id="2726988"/>
    <lineage>
        <taxon>Bacteria</taxon>
        <taxon>Pseudomonadati</taxon>
        <taxon>Pseudomonadota</taxon>
        <taxon>Gammaproteobacteria</taxon>
        <taxon>Alteromonadales</taxon>
        <taxon>Pseudoalteromonadaceae</taxon>
        <taxon>Pseudoalteromonas</taxon>
    </lineage>
</organism>
<feature type="domain" description="Translocation and assembly module TamB C-terminal" evidence="5">
    <location>
        <begin position="897"/>
        <end position="1234"/>
    </location>
</feature>
<name>A0A849VC91_9GAMM</name>
<accession>A0A849VC91</accession>
<comment type="subcellular location">
    <subcellularLocation>
        <location evidence="1">Membrane</location>
        <topology evidence="1">Single-pass membrane protein</topology>
    </subcellularLocation>
</comment>
<dbReference type="PANTHER" id="PTHR36985:SF1">
    <property type="entry name" value="TRANSLOCATION AND ASSEMBLY MODULE SUBUNIT TAMB"/>
    <property type="match status" value="1"/>
</dbReference>
<dbReference type="GO" id="GO:0009306">
    <property type="term" value="P:protein secretion"/>
    <property type="evidence" value="ECO:0007669"/>
    <property type="project" value="InterPro"/>
</dbReference>
<dbReference type="InterPro" id="IPR007452">
    <property type="entry name" value="TamB_C"/>
</dbReference>
<dbReference type="AlphaFoldDB" id="A0A849VC91"/>
<evidence type="ECO:0000259" key="5">
    <source>
        <dbReference type="Pfam" id="PF04357"/>
    </source>
</evidence>
<evidence type="ECO:0000256" key="2">
    <source>
        <dbReference type="ARBA" id="ARBA00022692"/>
    </source>
</evidence>
<gene>
    <name evidence="6" type="ORF">HG263_08925</name>
</gene>
<evidence type="ECO:0000256" key="4">
    <source>
        <dbReference type="ARBA" id="ARBA00023136"/>
    </source>
</evidence>
<dbReference type="RefSeq" id="WP_171625746.1">
    <property type="nucleotide sequence ID" value="NZ_JABBPG010000003.1"/>
</dbReference>
<keyword evidence="4" id="KW-0472">Membrane</keyword>
<evidence type="ECO:0000313" key="6">
    <source>
        <dbReference type="EMBL" id="NOU50665.1"/>
    </source>
</evidence>
<dbReference type="Proteomes" id="UP000586305">
    <property type="component" value="Unassembled WGS sequence"/>
</dbReference>
<comment type="caution">
    <text evidence="6">The sequence shown here is derived from an EMBL/GenBank/DDBJ whole genome shotgun (WGS) entry which is preliminary data.</text>
</comment>
<dbReference type="Pfam" id="PF04357">
    <property type="entry name" value="TamB"/>
    <property type="match status" value="1"/>
</dbReference>
<evidence type="ECO:0000313" key="7">
    <source>
        <dbReference type="Proteomes" id="UP000586305"/>
    </source>
</evidence>